<dbReference type="AlphaFoldDB" id="A0A4Z2GKT8"/>
<name>A0A4Z2GKT8_9TELE</name>
<organism evidence="1 2">
    <name type="scientific">Liparis tanakae</name>
    <name type="common">Tanaka's snailfish</name>
    <dbReference type="NCBI Taxonomy" id="230148"/>
    <lineage>
        <taxon>Eukaryota</taxon>
        <taxon>Metazoa</taxon>
        <taxon>Chordata</taxon>
        <taxon>Craniata</taxon>
        <taxon>Vertebrata</taxon>
        <taxon>Euteleostomi</taxon>
        <taxon>Actinopterygii</taxon>
        <taxon>Neopterygii</taxon>
        <taxon>Teleostei</taxon>
        <taxon>Neoteleostei</taxon>
        <taxon>Acanthomorphata</taxon>
        <taxon>Eupercaria</taxon>
        <taxon>Perciformes</taxon>
        <taxon>Cottioidei</taxon>
        <taxon>Cottales</taxon>
        <taxon>Liparidae</taxon>
        <taxon>Liparis</taxon>
    </lineage>
</organism>
<dbReference type="EMBL" id="SRLO01000504">
    <property type="protein sequence ID" value="TNN53830.1"/>
    <property type="molecule type" value="Genomic_DNA"/>
</dbReference>
<evidence type="ECO:0000313" key="2">
    <source>
        <dbReference type="Proteomes" id="UP000314294"/>
    </source>
</evidence>
<evidence type="ECO:0000313" key="1">
    <source>
        <dbReference type="EMBL" id="TNN53830.1"/>
    </source>
</evidence>
<gene>
    <name evidence="1" type="ORF">EYF80_035975</name>
</gene>
<sequence>MKLLEPVPDLAASALARFSYTGPLRGGHDADVAHGEDAFDAPALGCESIVSVMAPQDGLLHGDQRMNPAGVAFSFHRYNPTLNPADLLNHPGGGTLGVQLIFTVGHIGIMAAS</sequence>
<comment type="caution">
    <text evidence="1">The sequence shown here is derived from an EMBL/GenBank/DDBJ whole genome shotgun (WGS) entry which is preliminary data.</text>
</comment>
<reference evidence="1 2" key="1">
    <citation type="submission" date="2019-03" db="EMBL/GenBank/DDBJ databases">
        <title>First draft genome of Liparis tanakae, snailfish: a comprehensive survey of snailfish specific genes.</title>
        <authorList>
            <person name="Kim W."/>
            <person name="Song I."/>
            <person name="Jeong J.-H."/>
            <person name="Kim D."/>
            <person name="Kim S."/>
            <person name="Ryu S."/>
            <person name="Song J.Y."/>
            <person name="Lee S.K."/>
        </authorList>
    </citation>
    <scope>NUCLEOTIDE SEQUENCE [LARGE SCALE GENOMIC DNA]</scope>
    <source>
        <tissue evidence="1">Muscle</tissue>
    </source>
</reference>
<proteinExistence type="predicted"/>
<protein>
    <submittedName>
        <fullName evidence="1">Uncharacterized protein</fullName>
    </submittedName>
</protein>
<accession>A0A4Z2GKT8</accession>
<dbReference type="Proteomes" id="UP000314294">
    <property type="component" value="Unassembled WGS sequence"/>
</dbReference>
<keyword evidence="2" id="KW-1185">Reference proteome</keyword>